<feature type="transmembrane region" description="Helical" evidence="6">
    <location>
        <begin position="403"/>
        <end position="425"/>
    </location>
</feature>
<dbReference type="PANTHER" id="PTHR42718">
    <property type="entry name" value="MAJOR FACILITATOR SUPERFAMILY MULTIDRUG TRANSPORTER MFSC"/>
    <property type="match status" value="1"/>
</dbReference>
<dbReference type="Proteomes" id="UP001042704">
    <property type="component" value="Chromosome"/>
</dbReference>
<name>A0A8A3S973_9EURY</name>
<dbReference type="FunFam" id="1.20.1250.20:FF:000503">
    <property type="entry name" value="Drug resistance transporter, EmrB/QacA subfamily"/>
    <property type="match status" value="1"/>
</dbReference>
<accession>A0A8A3S973</accession>
<proteinExistence type="predicted"/>
<dbReference type="EMBL" id="CP036172">
    <property type="protein sequence ID" value="QSZ68339.1"/>
    <property type="molecule type" value="Genomic_DNA"/>
</dbReference>
<evidence type="ECO:0000259" key="7">
    <source>
        <dbReference type="PROSITE" id="PS50850"/>
    </source>
</evidence>
<evidence type="ECO:0000256" key="3">
    <source>
        <dbReference type="ARBA" id="ARBA00022692"/>
    </source>
</evidence>
<keyword evidence="2" id="KW-0813">Transport</keyword>
<dbReference type="GO" id="GO:0016020">
    <property type="term" value="C:membrane"/>
    <property type="evidence" value="ECO:0007669"/>
    <property type="project" value="UniProtKB-SubCell"/>
</dbReference>
<dbReference type="Gene3D" id="1.20.1250.20">
    <property type="entry name" value="MFS general substrate transporter like domains"/>
    <property type="match status" value="1"/>
</dbReference>
<dbReference type="Gene3D" id="1.20.1720.10">
    <property type="entry name" value="Multidrug resistance protein D"/>
    <property type="match status" value="1"/>
</dbReference>
<keyword evidence="4 6" id="KW-1133">Transmembrane helix</keyword>
<evidence type="ECO:0000313" key="9">
    <source>
        <dbReference type="Proteomes" id="UP001042704"/>
    </source>
</evidence>
<reference evidence="8" key="1">
    <citation type="journal article" date="2001" name="Int. J. Syst. Evol. Microbiol.">
        <title>Methanofollis aquaemaris sp. nov., a methanogen isolated from an aquaculture fish pond.</title>
        <authorList>
            <person name="Lai M.C."/>
            <person name="Chen S.C."/>
        </authorList>
    </citation>
    <scope>NUCLEOTIDE SEQUENCE</scope>
    <source>
        <strain evidence="8">N2F9704</strain>
    </source>
</reference>
<sequence length="468" mass="49894">MSPSPAKEHTAPDRRCILIIATVASFLTPFMSSSINIALPAIGAEFATDAILLGWVQTAYLLASAICLVPFGRLADIQGMKKIFLTGITIFTLSTILCAFSPSVQALVVIRMAQGVGTAMTAVTAVAVLTAVFPAGERGRVLGINVAAVYTGLSMGPFLGGVLTQHFGWRSIFLTVVPLGLLAVALTLRARGEWSTPRDEPFDRTGSVVYGATLLALMYGLTLLPEVAGFVLIAVGVVGIFFFVWWESHTESPILQVRLFFENHVFTFSNLAALINYSATFAVGFLLSLYLQFNRGLDPQAAGLILLAQPVVQTLISPAAGRLSDRVEPRIVSSVGMAISAVGLAMLTALTEETPFPYILLSLVILGTGYALFSSPNTNAIMSSVEKRYYGVASATLATSRQVGMMLSMGIVMMIFSVVIGRVAITPAEHAPLLESTALAFMLFAALCVVGVFFSLARGRVREDPHRT</sequence>
<feature type="transmembrane region" description="Helical" evidence="6">
    <location>
        <begin position="50"/>
        <end position="71"/>
    </location>
</feature>
<evidence type="ECO:0000256" key="4">
    <source>
        <dbReference type="ARBA" id="ARBA00022989"/>
    </source>
</evidence>
<dbReference type="GO" id="GO:0022857">
    <property type="term" value="F:transmembrane transporter activity"/>
    <property type="evidence" value="ECO:0007669"/>
    <property type="project" value="InterPro"/>
</dbReference>
<evidence type="ECO:0000256" key="6">
    <source>
        <dbReference type="SAM" id="Phobius"/>
    </source>
</evidence>
<feature type="transmembrane region" description="Helical" evidence="6">
    <location>
        <begin position="227"/>
        <end position="246"/>
    </location>
</feature>
<feature type="transmembrane region" description="Helical" evidence="6">
    <location>
        <begin position="202"/>
        <end position="221"/>
    </location>
</feature>
<feature type="transmembrane region" description="Helical" evidence="6">
    <location>
        <begin position="301"/>
        <end position="319"/>
    </location>
</feature>
<feature type="transmembrane region" description="Helical" evidence="6">
    <location>
        <begin position="142"/>
        <end position="163"/>
    </location>
</feature>
<feature type="transmembrane region" description="Helical" evidence="6">
    <location>
        <begin position="331"/>
        <end position="350"/>
    </location>
</feature>
<organism evidence="8 9">
    <name type="scientific">Methanofollis aquaemaris</name>
    <dbReference type="NCBI Taxonomy" id="126734"/>
    <lineage>
        <taxon>Archaea</taxon>
        <taxon>Methanobacteriati</taxon>
        <taxon>Methanobacteriota</taxon>
        <taxon>Stenosarchaea group</taxon>
        <taxon>Methanomicrobia</taxon>
        <taxon>Methanomicrobiales</taxon>
        <taxon>Methanomicrobiaceae</taxon>
        <taxon>Methanofollis</taxon>
    </lineage>
</organism>
<keyword evidence="5 6" id="KW-0472">Membrane</keyword>
<feature type="transmembrane region" description="Helical" evidence="6">
    <location>
        <begin position="169"/>
        <end position="190"/>
    </location>
</feature>
<dbReference type="CDD" id="cd17321">
    <property type="entry name" value="MFS_MMR_MDR_like"/>
    <property type="match status" value="1"/>
</dbReference>
<dbReference type="SUPFAM" id="SSF103473">
    <property type="entry name" value="MFS general substrate transporter"/>
    <property type="match status" value="1"/>
</dbReference>
<feature type="transmembrane region" description="Helical" evidence="6">
    <location>
        <begin position="437"/>
        <end position="457"/>
    </location>
</feature>
<dbReference type="AlphaFoldDB" id="A0A8A3S973"/>
<evidence type="ECO:0000256" key="5">
    <source>
        <dbReference type="ARBA" id="ARBA00023136"/>
    </source>
</evidence>
<feature type="transmembrane region" description="Helical" evidence="6">
    <location>
        <begin position="356"/>
        <end position="373"/>
    </location>
</feature>
<keyword evidence="3 6" id="KW-0812">Transmembrane</keyword>
<evidence type="ECO:0000256" key="2">
    <source>
        <dbReference type="ARBA" id="ARBA00022448"/>
    </source>
</evidence>
<comment type="subcellular location">
    <subcellularLocation>
        <location evidence="1">Membrane</location>
        <topology evidence="1">Multi-pass membrane protein</topology>
    </subcellularLocation>
</comment>
<dbReference type="PROSITE" id="PS50850">
    <property type="entry name" value="MFS"/>
    <property type="match status" value="1"/>
</dbReference>
<gene>
    <name evidence="8" type="ORF">RJ40_01175</name>
</gene>
<keyword evidence="9" id="KW-1185">Reference proteome</keyword>
<dbReference type="PANTHER" id="PTHR42718:SF9">
    <property type="entry name" value="MAJOR FACILITATOR SUPERFAMILY MULTIDRUG TRANSPORTER MFSC"/>
    <property type="match status" value="1"/>
</dbReference>
<evidence type="ECO:0000256" key="1">
    <source>
        <dbReference type="ARBA" id="ARBA00004141"/>
    </source>
</evidence>
<dbReference type="InterPro" id="IPR036259">
    <property type="entry name" value="MFS_trans_sf"/>
</dbReference>
<dbReference type="KEGG" id="maqe:RJ40_01175"/>
<dbReference type="InterPro" id="IPR011701">
    <property type="entry name" value="MFS"/>
</dbReference>
<feature type="transmembrane region" description="Helical" evidence="6">
    <location>
        <begin position="116"/>
        <end position="135"/>
    </location>
</feature>
<dbReference type="InterPro" id="IPR020846">
    <property type="entry name" value="MFS_dom"/>
</dbReference>
<protein>
    <submittedName>
        <fullName evidence="8">MFS transporter</fullName>
    </submittedName>
</protein>
<reference evidence="8" key="2">
    <citation type="submission" date="2019-02" db="EMBL/GenBank/DDBJ databases">
        <authorList>
            <person name="Chen S.-C."/>
            <person name="Chien H.-H."/>
            <person name="Lai M.-C."/>
        </authorList>
    </citation>
    <scope>NUCLEOTIDE SEQUENCE</scope>
    <source>
        <strain evidence="8">N2F9704</strain>
    </source>
</reference>
<feature type="transmembrane region" description="Helical" evidence="6">
    <location>
        <begin position="83"/>
        <end position="104"/>
    </location>
</feature>
<evidence type="ECO:0000313" key="8">
    <source>
        <dbReference type="EMBL" id="QSZ68339.1"/>
    </source>
</evidence>
<feature type="domain" description="Major facilitator superfamily (MFS) profile" evidence="7">
    <location>
        <begin position="17"/>
        <end position="463"/>
    </location>
</feature>
<feature type="transmembrane region" description="Helical" evidence="6">
    <location>
        <begin position="267"/>
        <end position="289"/>
    </location>
</feature>
<dbReference type="Pfam" id="PF07690">
    <property type="entry name" value="MFS_1"/>
    <property type="match status" value="2"/>
</dbReference>